<reference evidence="2 3" key="1">
    <citation type="submission" date="2016-10" db="EMBL/GenBank/DDBJ databases">
        <title>Proteomics and genomics reveal pathogen-plant mechanisms compatible with a hemibiotrophic lifestyle of Diplodia corticola.</title>
        <authorList>
            <person name="Fernandes I."/>
            <person name="De Jonge R."/>
            <person name="Van De Peer Y."/>
            <person name="Devreese B."/>
            <person name="Alves A."/>
            <person name="Esteves A.C."/>
        </authorList>
    </citation>
    <scope>NUCLEOTIDE SEQUENCE [LARGE SCALE GENOMIC DNA]</scope>
    <source>
        <strain evidence="2 3">CBS 112549</strain>
    </source>
</reference>
<dbReference type="GeneID" id="31010272"/>
<evidence type="ECO:0000313" key="3">
    <source>
        <dbReference type="Proteomes" id="UP000183809"/>
    </source>
</evidence>
<dbReference type="AlphaFoldDB" id="A0A1J9RFZ0"/>
<dbReference type="OrthoDB" id="5428863at2759"/>
<feature type="domain" description="Heterokaryon incompatibility" evidence="1">
    <location>
        <begin position="169"/>
        <end position="324"/>
    </location>
</feature>
<organism evidence="2 3">
    <name type="scientific">Diplodia corticola</name>
    <dbReference type="NCBI Taxonomy" id="236234"/>
    <lineage>
        <taxon>Eukaryota</taxon>
        <taxon>Fungi</taxon>
        <taxon>Dikarya</taxon>
        <taxon>Ascomycota</taxon>
        <taxon>Pezizomycotina</taxon>
        <taxon>Dothideomycetes</taxon>
        <taxon>Dothideomycetes incertae sedis</taxon>
        <taxon>Botryosphaeriales</taxon>
        <taxon>Botryosphaeriaceae</taxon>
        <taxon>Diplodia</taxon>
    </lineage>
</organism>
<accession>A0A1J9RFZ0</accession>
<dbReference type="RefSeq" id="XP_020135297.1">
    <property type="nucleotide sequence ID" value="XM_020270013.1"/>
</dbReference>
<dbReference type="Pfam" id="PF06985">
    <property type="entry name" value="HET"/>
    <property type="match status" value="1"/>
</dbReference>
<gene>
    <name evidence="2" type="ORF">BKCO1_1000599</name>
</gene>
<dbReference type="EMBL" id="MNUE01000001">
    <property type="protein sequence ID" value="OJD40454.1"/>
    <property type="molecule type" value="Genomic_DNA"/>
</dbReference>
<proteinExistence type="predicted"/>
<evidence type="ECO:0000313" key="2">
    <source>
        <dbReference type="EMBL" id="OJD40454.1"/>
    </source>
</evidence>
<sequence length="736" mass="84901">MGGCAICEKINSVIEQKKLKGHVSADLGLIDEVLVSKCRQHVPLLDWLSKILDFHGSRGMLEIRRDYFSSSFNFSNKPANESHYFWHTSPYFDVVRSQENQAFGFGIRLDPSWVNTDRLLRWYNNCIIDHEEKKCSSPDFLRQLPAPEPQLFIDTLDRCLTRAPKGSSYMALSYVWGRVKTVKVTKDNLDLLMEPGALDQLLARREIPKTIRHAIYLAQLLQQRYLWVDNLCMVQDDFDMMNHQLDRMASIFANADAVIVAIDGPNADYGLRGLKDAPDQEPRHVRQLTLPFGEKTLLKRHEIGEHNHSSHQKPYFTRGWTFQEHQFARRRICFEEDSFWFQCCCATNYEDHEHTEQPDFTRDWTFDVGYPALNIYSDMIKDFNQRQLSFPQDCLSAVAGMISCYTKAFKGGFLCGLPEMFFDAALLWQPGGDLDRRVPIATSTASPASEPCLPTWSWAGWRGPIDFDDWATGNDWVAACRGMILTTECQAFRITDWYTGTDPDGADKRRIEDEWCTWRERYKHESSKLPEGWKKQLRDPEEGLTVERPPDGHGKNLYTHDSCSARFWYPIPLFDPSTQPKPKPNTRYLFGSVQTAQLYTQGAVSTPEVPEKVWMSTKRNSPRVSLCNSRNEWAGVLRLHSRDYLAKAGIDPAESKHALQLIALSRGSIPNGLDYGNSYIEEYLTEQRPRQEKMYEYYNVMWITWEAGVARREAVGRVHKDMWESLEPSVIDVVIG</sequence>
<keyword evidence="3" id="KW-1185">Reference proteome</keyword>
<dbReference type="PANTHER" id="PTHR33112:SF12">
    <property type="entry name" value="HETEROKARYON INCOMPATIBILITY DOMAIN-CONTAINING PROTEIN"/>
    <property type="match status" value="1"/>
</dbReference>
<dbReference type="PANTHER" id="PTHR33112">
    <property type="entry name" value="DOMAIN PROTEIN, PUTATIVE-RELATED"/>
    <property type="match status" value="1"/>
</dbReference>
<dbReference type="Proteomes" id="UP000183809">
    <property type="component" value="Unassembled WGS sequence"/>
</dbReference>
<name>A0A1J9RFZ0_9PEZI</name>
<evidence type="ECO:0000259" key="1">
    <source>
        <dbReference type="Pfam" id="PF06985"/>
    </source>
</evidence>
<protein>
    <submittedName>
        <fullName evidence="2">Heterokaryon incompatibility protein</fullName>
    </submittedName>
</protein>
<comment type="caution">
    <text evidence="2">The sequence shown here is derived from an EMBL/GenBank/DDBJ whole genome shotgun (WGS) entry which is preliminary data.</text>
</comment>
<dbReference type="STRING" id="236234.A0A1J9RFZ0"/>
<dbReference type="InterPro" id="IPR010730">
    <property type="entry name" value="HET"/>
</dbReference>